<feature type="transmembrane region" description="Helical" evidence="6">
    <location>
        <begin position="279"/>
        <end position="302"/>
    </location>
</feature>
<feature type="transmembrane region" description="Helical" evidence="6">
    <location>
        <begin position="251"/>
        <end position="273"/>
    </location>
</feature>
<keyword evidence="8" id="KW-0966">Cell projection</keyword>
<evidence type="ECO:0000256" key="2">
    <source>
        <dbReference type="ARBA" id="ARBA00022475"/>
    </source>
</evidence>
<evidence type="ECO:0000256" key="3">
    <source>
        <dbReference type="ARBA" id="ARBA00022692"/>
    </source>
</evidence>
<dbReference type="EMBL" id="LNQE01001698">
    <property type="protein sequence ID" value="KUG14128.1"/>
    <property type="molecule type" value="Genomic_DNA"/>
</dbReference>
<dbReference type="Pfam" id="PF00482">
    <property type="entry name" value="T2SSF"/>
    <property type="match status" value="1"/>
</dbReference>
<keyword evidence="8" id="KW-0969">Cilium</keyword>
<feature type="domain" description="Type II secretion system protein GspF" evidence="7">
    <location>
        <begin position="138"/>
        <end position="265"/>
    </location>
</feature>
<evidence type="ECO:0000256" key="6">
    <source>
        <dbReference type="SAM" id="Phobius"/>
    </source>
</evidence>
<keyword evidence="8" id="KW-0282">Flagellum</keyword>
<dbReference type="PANTHER" id="PTHR35402:SF1">
    <property type="entry name" value="TYPE II SECRETION SYSTEM PROTEIN GSPF DOMAIN-CONTAINING PROTEIN"/>
    <property type="match status" value="1"/>
</dbReference>
<accession>A0A0W8EZQ9</accession>
<name>A0A0W8EZQ9_9ZZZZ</name>
<evidence type="ECO:0000256" key="4">
    <source>
        <dbReference type="ARBA" id="ARBA00022989"/>
    </source>
</evidence>
<dbReference type="AlphaFoldDB" id="A0A0W8EZQ9"/>
<reference evidence="8" key="1">
    <citation type="journal article" date="2015" name="Proc. Natl. Acad. Sci. U.S.A.">
        <title>Networks of energetic and metabolic interactions define dynamics in microbial communities.</title>
        <authorList>
            <person name="Embree M."/>
            <person name="Liu J.K."/>
            <person name="Al-Bassam M.M."/>
            <person name="Zengler K."/>
        </authorList>
    </citation>
    <scope>NUCLEOTIDE SEQUENCE</scope>
</reference>
<protein>
    <submittedName>
        <fullName evidence="8">Flagella-related protein</fullName>
    </submittedName>
</protein>
<comment type="subcellular location">
    <subcellularLocation>
        <location evidence="1">Cell membrane</location>
        <topology evidence="1">Multi-pass membrane protein</topology>
    </subcellularLocation>
</comment>
<keyword evidence="5 6" id="KW-0472">Membrane</keyword>
<evidence type="ECO:0000313" key="8">
    <source>
        <dbReference type="EMBL" id="KUG14128.1"/>
    </source>
</evidence>
<feature type="transmembrane region" description="Helical" evidence="6">
    <location>
        <begin position="88"/>
        <end position="118"/>
    </location>
</feature>
<sequence>MNSFERIAFGLLGKYAMRKRDTYADLRNSLLTARMKLPFEVYLSTAILSSIITGLVSAVLLGMVTWAFNIPGMIRYQGAVPDFLVALSVHSLIIGTILATIISFTLISGATFIVFLLYPAFVAGNRKRNIDATLPYAINYVTAMSTAGIPPAEIFRQLGSSTIYGESATEARFISLEIDLFGRDLIDALRIVSSTTPSFRMKEFLQGSMGCISSGSNLTEYFRGKAEQYALENRQTQKLFLDTLGLIAESYVTAMVAGPLFLIILQSIMSILSRQSQPIFLYIIIYLIIPFGSIGFVILISAMTPES</sequence>
<evidence type="ECO:0000256" key="1">
    <source>
        <dbReference type="ARBA" id="ARBA00004651"/>
    </source>
</evidence>
<comment type="caution">
    <text evidence="8">The sequence shown here is derived from an EMBL/GenBank/DDBJ whole genome shotgun (WGS) entry which is preliminary data.</text>
</comment>
<dbReference type="InterPro" id="IPR018076">
    <property type="entry name" value="T2SS_GspF_dom"/>
</dbReference>
<dbReference type="PANTHER" id="PTHR35402">
    <property type="entry name" value="INTEGRAL MEMBRANE PROTEIN-RELATED"/>
    <property type="match status" value="1"/>
</dbReference>
<proteinExistence type="predicted"/>
<evidence type="ECO:0000256" key="5">
    <source>
        <dbReference type="ARBA" id="ARBA00023136"/>
    </source>
</evidence>
<keyword evidence="4 6" id="KW-1133">Transmembrane helix</keyword>
<dbReference type="InterPro" id="IPR056569">
    <property type="entry name" value="ArlJ-like"/>
</dbReference>
<gene>
    <name evidence="8" type="ORF">ASZ90_016234</name>
</gene>
<organism evidence="8">
    <name type="scientific">hydrocarbon metagenome</name>
    <dbReference type="NCBI Taxonomy" id="938273"/>
    <lineage>
        <taxon>unclassified sequences</taxon>
        <taxon>metagenomes</taxon>
        <taxon>ecological metagenomes</taxon>
    </lineage>
</organism>
<dbReference type="GO" id="GO:0005886">
    <property type="term" value="C:plasma membrane"/>
    <property type="evidence" value="ECO:0007669"/>
    <property type="project" value="UniProtKB-SubCell"/>
</dbReference>
<keyword evidence="3 6" id="KW-0812">Transmembrane</keyword>
<feature type="transmembrane region" description="Helical" evidence="6">
    <location>
        <begin position="41"/>
        <end position="68"/>
    </location>
</feature>
<evidence type="ECO:0000259" key="7">
    <source>
        <dbReference type="Pfam" id="PF00482"/>
    </source>
</evidence>
<keyword evidence="2" id="KW-1003">Cell membrane</keyword>